<organism evidence="6 7">
    <name type="scientific">Cyclospora cayetanensis</name>
    <dbReference type="NCBI Taxonomy" id="88456"/>
    <lineage>
        <taxon>Eukaryota</taxon>
        <taxon>Sar</taxon>
        <taxon>Alveolata</taxon>
        <taxon>Apicomplexa</taxon>
        <taxon>Conoidasida</taxon>
        <taxon>Coccidia</taxon>
        <taxon>Eucoccidiorida</taxon>
        <taxon>Eimeriorina</taxon>
        <taxon>Eimeriidae</taxon>
        <taxon>Cyclospora</taxon>
    </lineage>
</organism>
<comment type="catalytic activity">
    <reaction evidence="4">
        <text>O-phospho-L-threonyl-[protein] + H2O = L-threonyl-[protein] + phosphate</text>
        <dbReference type="Rhea" id="RHEA:47004"/>
        <dbReference type="Rhea" id="RHEA-COMP:11060"/>
        <dbReference type="Rhea" id="RHEA-COMP:11605"/>
        <dbReference type="ChEBI" id="CHEBI:15377"/>
        <dbReference type="ChEBI" id="CHEBI:30013"/>
        <dbReference type="ChEBI" id="CHEBI:43474"/>
        <dbReference type="ChEBI" id="CHEBI:61977"/>
        <dbReference type="EC" id="3.1.3.16"/>
    </reaction>
</comment>
<feature type="domain" description="Serine/threonine specific protein phosphatases" evidence="5">
    <location>
        <begin position="168"/>
        <end position="173"/>
    </location>
</feature>
<dbReference type="AlphaFoldDB" id="A0A6P6RTL6"/>
<name>A0A6P6RTL6_9EIME</name>
<keyword evidence="6" id="KW-1185">Reference proteome</keyword>
<dbReference type="Proteomes" id="UP000515125">
    <property type="component" value="Unplaced"/>
</dbReference>
<keyword evidence="2 4" id="KW-0378">Hydrolase</keyword>
<dbReference type="EC" id="3.1.3.16" evidence="4"/>
<dbReference type="GO" id="GO:0004722">
    <property type="term" value="F:protein serine/threonine phosphatase activity"/>
    <property type="evidence" value="ECO:0007669"/>
    <property type="project" value="UniProtKB-EC"/>
</dbReference>
<evidence type="ECO:0000313" key="6">
    <source>
        <dbReference type="Proteomes" id="UP000515125"/>
    </source>
</evidence>
<dbReference type="Pfam" id="PF00149">
    <property type="entry name" value="Metallophos"/>
    <property type="match status" value="1"/>
</dbReference>
<evidence type="ECO:0000256" key="2">
    <source>
        <dbReference type="ARBA" id="ARBA00022801"/>
    </source>
</evidence>
<accession>A0A6P6RTL6</accession>
<proteinExistence type="inferred from homology"/>
<sequence length="272" mass="29840">MAAAAATSAACSSPSISCDFASSSAATATADNDNACLLTSQHLPLDSNSSIPQHYLSPPELLAIDADISQVLKCKPLEEQRVKALCDKLKEILMEEGNVQPVQTPVTVVGDIHGQFHDLMQMFKCAGTCPSVNFLFLGDYVDRGFNSLECVTLVFLLKVRFRHRVTIIRGNHESRQITQVYGFFDECIRKYGNANVWNQITAVFDFLPLSALIEGQIFCPHAGLSPQLDTLDSVRSLQRLQEVPHEGPMCDLLWSDPEDQLEGWGVSPRGAG</sequence>
<keyword evidence="3" id="KW-0464">Manganese</keyword>
<evidence type="ECO:0000256" key="3">
    <source>
        <dbReference type="ARBA" id="ARBA00023211"/>
    </source>
</evidence>
<dbReference type="SMART" id="SM00156">
    <property type="entry name" value="PP2Ac"/>
    <property type="match status" value="1"/>
</dbReference>
<dbReference type="InterPro" id="IPR004843">
    <property type="entry name" value="Calcineurin-like_PHP"/>
</dbReference>
<dbReference type="Gene3D" id="3.60.21.10">
    <property type="match status" value="1"/>
</dbReference>
<dbReference type="PROSITE" id="PS00125">
    <property type="entry name" value="SER_THR_PHOSPHATASE"/>
    <property type="match status" value="1"/>
</dbReference>
<dbReference type="GeneID" id="113146762"/>
<evidence type="ECO:0000313" key="7">
    <source>
        <dbReference type="RefSeq" id="XP_026190852.1"/>
    </source>
</evidence>
<dbReference type="SUPFAM" id="SSF56300">
    <property type="entry name" value="Metallo-dependent phosphatases"/>
    <property type="match status" value="1"/>
</dbReference>
<evidence type="ECO:0000256" key="1">
    <source>
        <dbReference type="ARBA" id="ARBA00022723"/>
    </source>
</evidence>
<gene>
    <name evidence="7" type="primary">LOC113146762</name>
</gene>
<reference evidence="7" key="1">
    <citation type="submission" date="2025-08" db="UniProtKB">
        <authorList>
            <consortium name="RefSeq"/>
        </authorList>
    </citation>
    <scope>IDENTIFICATION</scope>
</reference>
<dbReference type="PANTHER" id="PTHR45619">
    <property type="entry name" value="SERINE/THREONINE-PROTEIN PHOSPHATASE PP2A-RELATED"/>
    <property type="match status" value="1"/>
</dbReference>
<dbReference type="PRINTS" id="PR00114">
    <property type="entry name" value="STPHPHTASE"/>
</dbReference>
<dbReference type="GO" id="GO:0046872">
    <property type="term" value="F:metal ion binding"/>
    <property type="evidence" value="ECO:0007669"/>
    <property type="project" value="UniProtKB-KW"/>
</dbReference>
<evidence type="ECO:0000256" key="4">
    <source>
        <dbReference type="RuleBase" id="RU004273"/>
    </source>
</evidence>
<dbReference type="RefSeq" id="XP_026190852.1">
    <property type="nucleotide sequence ID" value="XM_026335067.1"/>
</dbReference>
<comment type="similarity">
    <text evidence="4">Belongs to the PPP phosphatase family.</text>
</comment>
<keyword evidence="1" id="KW-0479">Metal-binding</keyword>
<protein>
    <recommendedName>
        <fullName evidence="4">Serine/threonine-protein phosphatase</fullName>
        <ecNumber evidence="4">3.1.3.16</ecNumber>
    </recommendedName>
</protein>
<dbReference type="OrthoDB" id="1930084at2759"/>
<dbReference type="InterPro" id="IPR006186">
    <property type="entry name" value="Ser/Thr-sp_prot-phosphatase"/>
</dbReference>
<evidence type="ECO:0000259" key="5">
    <source>
        <dbReference type="PROSITE" id="PS00125"/>
    </source>
</evidence>
<dbReference type="InterPro" id="IPR047129">
    <property type="entry name" value="PPA2-like"/>
</dbReference>
<dbReference type="InterPro" id="IPR029052">
    <property type="entry name" value="Metallo-depent_PP-like"/>
</dbReference>